<dbReference type="SUPFAM" id="SSF52540">
    <property type="entry name" value="P-loop containing nucleoside triphosphate hydrolases"/>
    <property type="match status" value="1"/>
</dbReference>
<dbReference type="InterPro" id="IPR027417">
    <property type="entry name" value="P-loop_NTPase"/>
</dbReference>
<dbReference type="CDD" id="cd18808">
    <property type="entry name" value="SF1_C_Upf1"/>
    <property type="match status" value="1"/>
</dbReference>
<dbReference type="InterPro" id="IPR041679">
    <property type="entry name" value="DNA2/NAM7-like_C"/>
</dbReference>
<dbReference type="EMBL" id="KV784364">
    <property type="protein sequence ID" value="OEU12767.1"/>
    <property type="molecule type" value="Genomic_DNA"/>
</dbReference>
<feature type="domain" description="DNA2/NAM7 helicase-like C-terminal" evidence="1">
    <location>
        <begin position="1"/>
        <end position="90"/>
    </location>
</feature>
<organism evidence="2 3">
    <name type="scientific">Fragilariopsis cylindrus CCMP1102</name>
    <dbReference type="NCBI Taxonomy" id="635003"/>
    <lineage>
        <taxon>Eukaryota</taxon>
        <taxon>Sar</taxon>
        <taxon>Stramenopiles</taxon>
        <taxon>Ochrophyta</taxon>
        <taxon>Bacillariophyta</taxon>
        <taxon>Bacillariophyceae</taxon>
        <taxon>Bacillariophycidae</taxon>
        <taxon>Bacillariales</taxon>
        <taxon>Bacillariaceae</taxon>
        <taxon>Fragilariopsis</taxon>
    </lineage>
</organism>
<dbReference type="Pfam" id="PF13087">
    <property type="entry name" value="AAA_12"/>
    <property type="match status" value="1"/>
</dbReference>
<name>A0A1E7F3P1_9STRA</name>
<accession>A0A1E7F3P1</accession>
<proteinExistence type="predicted"/>
<dbReference type="Proteomes" id="UP000095751">
    <property type="component" value="Unassembled WGS sequence"/>
</dbReference>
<feature type="non-terminal residue" evidence="2">
    <location>
        <position position="95"/>
    </location>
</feature>
<reference evidence="2 3" key="1">
    <citation type="submission" date="2016-09" db="EMBL/GenBank/DDBJ databases">
        <title>Extensive genetic diversity and differential bi-allelic expression allows diatom success in the polar Southern Ocean.</title>
        <authorList>
            <consortium name="DOE Joint Genome Institute"/>
            <person name="Mock T."/>
            <person name="Otillar R.P."/>
            <person name="Strauss J."/>
            <person name="Dupont C."/>
            <person name="Frickenhaus S."/>
            <person name="Maumus F."/>
            <person name="Mcmullan M."/>
            <person name="Sanges R."/>
            <person name="Schmutz J."/>
            <person name="Toseland A."/>
            <person name="Valas R."/>
            <person name="Veluchamy A."/>
            <person name="Ward B.J."/>
            <person name="Allen A."/>
            <person name="Barry K."/>
            <person name="Falciatore A."/>
            <person name="Ferrante M."/>
            <person name="Fortunato A.E."/>
            <person name="Gloeckner G."/>
            <person name="Gruber A."/>
            <person name="Hipkin R."/>
            <person name="Janech M."/>
            <person name="Kroth P."/>
            <person name="Leese F."/>
            <person name="Lindquist E."/>
            <person name="Lyon B.R."/>
            <person name="Martin J."/>
            <person name="Mayer C."/>
            <person name="Parker M."/>
            <person name="Quesneville H."/>
            <person name="Raymond J."/>
            <person name="Uhlig C."/>
            <person name="Valentin K.U."/>
            <person name="Worden A.Z."/>
            <person name="Armbrust E.V."/>
            <person name="Bowler C."/>
            <person name="Green B."/>
            <person name="Moulton V."/>
            <person name="Van Oosterhout C."/>
            <person name="Grigoriev I."/>
        </authorList>
    </citation>
    <scope>NUCLEOTIDE SEQUENCE [LARGE SCALE GENOMIC DNA]</scope>
    <source>
        <strain evidence="2 3">CCMP1102</strain>
    </source>
</reference>
<dbReference type="InterPro" id="IPR045055">
    <property type="entry name" value="DNA2/NAM7-like"/>
</dbReference>
<dbReference type="OrthoDB" id="6513042at2759"/>
<dbReference type="PANTHER" id="PTHR10887:SF322">
    <property type="entry name" value="HELICASE MOV-10"/>
    <property type="match status" value="1"/>
</dbReference>
<dbReference type="GO" id="GO:0005829">
    <property type="term" value="C:cytosol"/>
    <property type="evidence" value="ECO:0007669"/>
    <property type="project" value="TreeGrafter"/>
</dbReference>
<gene>
    <name evidence="2" type="ORF">FRACYDRAFT_163510</name>
</gene>
<evidence type="ECO:0000313" key="3">
    <source>
        <dbReference type="Proteomes" id="UP000095751"/>
    </source>
</evidence>
<dbReference type="PANTHER" id="PTHR10887">
    <property type="entry name" value="DNA2/NAM7 HELICASE FAMILY"/>
    <property type="match status" value="1"/>
</dbReference>
<dbReference type="InParanoid" id="A0A1E7F3P1"/>
<evidence type="ECO:0000259" key="1">
    <source>
        <dbReference type="Pfam" id="PF13087"/>
    </source>
</evidence>
<dbReference type="GO" id="GO:0043186">
    <property type="term" value="C:P granule"/>
    <property type="evidence" value="ECO:0007669"/>
    <property type="project" value="TreeGrafter"/>
</dbReference>
<dbReference type="Gene3D" id="3.40.50.300">
    <property type="entry name" value="P-loop containing nucleotide triphosphate hydrolases"/>
    <property type="match status" value="1"/>
</dbReference>
<dbReference type="InterPro" id="IPR047187">
    <property type="entry name" value="SF1_C_Upf1"/>
</dbReference>
<dbReference type="AlphaFoldDB" id="A0A1E7F3P1"/>
<sequence length="95" mass="10589">ICILTPYSKQVQLLRSTLQQEAFSTNNIMKLINNIRIGTIDSFQGQECDIVLFSSVRSNTINELGFVRDPRRLCVALTRARKGLVVVGDSSCLNS</sequence>
<keyword evidence="3" id="KW-1185">Reference proteome</keyword>
<evidence type="ECO:0000313" key="2">
    <source>
        <dbReference type="EMBL" id="OEU12767.1"/>
    </source>
</evidence>
<feature type="non-terminal residue" evidence="2">
    <location>
        <position position="1"/>
    </location>
</feature>
<protein>
    <recommendedName>
        <fullName evidence="1">DNA2/NAM7 helicase-like C-terminal domain-containing protein</fullName>
    </recommendedName>
</protein>
<dbReference type="KEGG" id="fcy:FRACYDRAFT_163510"/>
<dbReference type="GO" id="GO:0035194">
    <property type="term" value="P:regulatory ncRNA-mediated post-transcriptional gene silencing"/>
    <property type="evidence" value="ECO:0007669"/>
    <property type="project" value="TreeGrafter"/>
</dbReference>